<dbReference type="RefSeq" id="WP_136574357.1">
    <property type="nucleotide sequence ID" value="NZ_STFG01000018.1"/>
</dbReference>
<dbReference type="EMBL" id="STFG01000018">
    <property type="protein sequence ID" value="THT98750.1"/>
    <property type="molecule type" value="Genomic_DNA"/>
</dbReference>
<gene>
    <name evidence="2" type="ORF">E9531_13825</name>
</gene>
<sequence length="130" mass="15025">MTAITIATALNEILNRLDIPIDDILDRHFSPDYRQRTNGQWDDREAFSQHLHALRKIVALADIEILDELRDGNRYADRHRVHITKHNGEKVVQEVYLFAQLDDAGRFTRIEETTLMLEGAESDRAIGCIK</sequence>
<evidence type="ECO:0000313" key="2">
    <source>
        <dbReference type="EMBL" id="THT98750.1"/>
    </source>
</evidence>
<dbReference type="Proteomes" id="UP000308917">
    <property type="component" value="Unassembled WGS sequence"/>
</dbReference>
<keyword evidence="3" id="KW-1185">Reference proteome</keyword>
<name>A0A4S8EWT5_9BURK</name>
<protein>
    <submittedName>
        <fullName evidence="2">Nuclear transport factor 2 family protein</fullName>
    </submittedName>
</protein>
<evidence type="ECO:0000313" key="3">
    <source>
        <dbReference type="Proteomes" id="UP000308917"/>
    </source>
</evidence>
<dbReference type="Gene3D" id="3.10.450.50">
    <property type="match status" value="1"/>
</dbReference>
<reference evidence="2 3" key="1">
    <citation type="journal article" date="2015" name="Antonie Van Leeuwenhoek">
        <title>Lampropedia puyangensis sp. nov., isolated from symptomatic bark of Populus ? euramericana canker and emended description of Lampropedia hyalina (Ehrenberg 1832) Lee et al. 2004.</title>
        <authorList>
            <person name="Li Y."/>
            <person name="Wang T."/>
            <person name="Piao C.G."/>
            <person name="Wang L.F."/>
            <person name="Tian G.Z."/>
            <person name="Zhu T.H."/>
            <person name="Guo M.W."/>
        </authorList>
    </citation>
    <scope>NUCLEOTIDE SEQUENCE [LARGE SCALE GENOMIC DNA]</scope>
    <source>
        <strain evidence="2 3">2-bin</strain>
    </source>
</reference>
<organism evidence="2 3">
    <name type="scientific">Lampropedia puyangensis</name>
    <dbReference type="NCBI Taxonomy" id="1330072"/>
    <lineage>
        <taxon>Bacteria</taxon>
        <taxon>Pseudomonadati</taxon>
        <taxon>Pseudomonadota</taxon>
        <taxon>Betaproteobacteria</taxon>
        <taxon>Burkholderiales</taxon>
        <taxon>Comamonadaceae</taxon>
        <taxon>Lampropedia</taxon>
    </lineage>
</organism>
<feature type="domain" description="SnoaL-like" evidence="1">
    <location>
        <begin position="10"/>
        <end position="109"/>
    </location>
</feature>
<dbReference type="AlphaFoldDB" id="A0A4S8EWT5"/>
<evidence type="ECO:0000259" key="1">
    <source>
        <dbReference type="Pfam" id="PF12680"/>
    </source>
</evidence>
<dbReference type="Pfam" id="PF12680">
    <property type="entry name" value="SnoaL_2"/>
    <property type="match status" value="1"/>
</dbReference>
<dbReference type="InterPro" id="IPR032710">
    <property type="entry name" value="NTF2-like_dom_sf"/>
</dbReference>
<proteinExistence type="predicted"/>
<dbReference type="SUPFAM" id="SSF54427">
    <property type="entry name" value="NTF2-like"/>
    <property type="match status" value="1"/>
</dbReference>
<accession>A0A4S8EWT5</accession>
<comment type="caution">
    <text evidence="2">The sequence shown here is derived from an EMBL/GenBank/DDBJ whole genome shotgun (WGS) entry which is preliminary data.</text>
</comment>
<dbReference type="InterPro" id="IPR037401">
    <property type="entry name" value="SnoaL-like"/>
</dbReference>
<dbReference type="OrthoDB" id="1256785at2"/>